<proteinExistence type="predicted"/>
<dbReference type="RefSeq" id="WP_064026122.1">
    <property type="nucleotide sequence ID" value="NZ_LUUK01000067.1"/>
</dbReference>
<dbReference type="Proteomes" id="UP000077628">
    <property type="component" value="Unassembled WGS sequence"/>
</dbReference>
<sequence>MKKSNIKVGIFALTALSSALTAMEANAACTTGNNATLTLHKTALATMAGGGRAGGLTLPSADSDTGQALWGGVDYGKRFIYLNAFLADNAFSYSTLNNATPSTGTGGAAVVAGTTTYNAQTLPVVCATSATPNYTTTFQTGNKVSTWNNASTGIIGLAGVLKVRSAFQNPALSLRWGKLSLENTGNTGGGNGTWVLKEYLTGNTLFKLTEVYTSLSGTTLTLKANLRFANSSTDTDGTDWGRCFKGTKTGTVCDDFYGINVAPANGANWWQYTADSVNNMTMLTGSGTYTTPTSTTSGTPAVYGSPAPTGSESQAIIGTIEVTHQY</sequence>
<reference evidence="3" key="1">
    <citation type="submission" date="2016-03" db="EMBL/GenBank/DDBJ databases">
        <authorList>
            <person name="Heylen K."/>
            <person name="De Vos P."/>
            <person name="Vekeman B."/>
        </authorList>
    </citation>
    <scope>NUCLEOTIDE SEQUENCE [LARGE SCALE GENOMIC DNA]</scope>
    <source>
        <strain evidence="3">R-45383</strain>
    </source>
</reference>
<keyword evidence="1" id="KW-0732">Signal</keyword>
<dbReference type="AlphaFoldDB" id="A0A177NY96"/>
<keyword evidence="3" id="KW-1185">Reference proteome</keyword>
<feature type="signal peptide" evidence="1">
    <location>
        <begin position="1"/>
        <end position="27"/>
    </location>
</feature>
<gene>
    <name evidence="2" type="ORF">A1355_01825</name>
</gene>
<name>A0A177NY96_9GAMM</name>
<evidence type="ECO:0000256" key="1">
    <source>
        <dbReference type="SAM" id="SignalP"/>
    </source>
</evidence>
<comment type="caution">
    <text evidence="2">The sequence shown here is derived from an EMBL/GenBank/DDBJ whole genome shotgun (WGS) entry which is preliminary data.</text>
</comment>
<accession>A0A177NY96</accession>
<feature type="chain" id="PRO_5008069692" evidence="1">
    <location>
        <begin position="28"/>
        <end position="326"/>
    </location>
</feature>
<evidence type="ECO:0000313" key="3">
    <source>
        <dbReference type="Proteomes" id="UP000077628"/>
    </source>
</evidence>
<dbReference type="OrthoDB" id="9968269at2"/>
<protein>
    <submittedName>
        <fullName evidence="2">Uncharacterized protein</fullName>
    </submittedName>
</protein>
<evidence type="ECO:0000313" key="2">
    <source>
        <dbReference type="EMBL" id="OAI23047.1"/>
    </source>
</evidence>
<dbReference type="EMBL" id="LUUK01000067">
    <property type="protein sequence ID" value="OAI23047.1"/>
    <property type="molecule type" value="Genomic_DNA"/>
</dbReference>
<organism evidence="2 3">
    <name type="scientific">Methylomonas koyamae</name>
    <dbReference type="NCBI Taxonomy" id="702114"/>
    <lineage>
        <taxon>Bacteria</taxon>
        <taxon>Pseudomonadati</taxon>
        <taxon>Pseudomonadota</taxon>
        <taxon>Gammaproteobacteria</taxon>
        <taxon>Methylococcales</taxon>
        <taxon>Methylococcaceae</taxon>
        <taxon>Methylomonas</taxon>
    </lineage>
</organism>